<protein>
    <submittedName>
        <fullName evidence="1">Uncharacterized protein</fullName>
    </submittedName>
</protein>
<dbReference type="EMBL" id="BGPR01002401">
    <property type="protein sequence ID" value="GBM72825.1"/>
    <property type="molecule type" value="Genomic_DNA"/>
</dbReference>
<dbReference type="AlphaFoldDB" id="A0A4Y2I5E8"/>
<evidence type="ECO:0000313" key="1">
    <source>
        <dbReference type="EMBL" id="GBM72825.1"/>
    </source>
</evidence>
<evidence type="ECO:0000313" key="2">
    <source>
        <dbReference type="Proteomes" id="UP000499080"/>
    </source>
</evidence>
<gene>
    <name evidence="1" type="ORF">AVEN_258533_1</name>
</gene>
<sequence length="202" mass="23218">MSSSRANVCDHVNSRRNSVYNSRRTFFGVNLLKFPKLLLVCRKVSSYFLRVLLFIRRFGRWPFPFHFPCFFATVSSPEARNVCDHAELRRSSVQSQKNFLRKKLVHVSQTAFSSQVSSIFSSSIAVYPDLVDGFSFPFPFLVLLCCLSSPEAREWIMRIERSSVHQSQKTFFIEASLCKVPKPFSSSEVSSNFFSRNSPTGR</sequence>
<comment type="caution">
    <text evidence="1">The sequence shown here is derived from an EMBL/GenBank/DDBJ whole genome shotgun (WGS) entry which is preliminary data.</text>
</comment>
<name>A0A4Y2I5E8_ARAVE</name>
<proteinExistence type="predicted"/>
<dbReference type="Proteomes" id="UP000499080">
    <property type="component" value="Unassembled WGS sequence"/>
</dbReference>
<reference evidence="1 2" key="1">
    <citation type="journal article" date="2019" name="Sci. Rep.">
        <title>Orb-weaving spider Araneus ventricosus genome elucidates the spidroin gene catalogue.</title>
        <authorList>
            <person name="Kono N."/>
            <person name="Nakamura H."/>
            <person name="Ohtoshi R."/>
            <person name="Moran D.A.P."/>
            <person name="Shinohara A."/>
            <person name="Yoshida Y."/>
            <person name="Fujiwara M."/>
            <person name="Mori M."/>
            <person name="Tomita M."/>
            <person name="Arakawa K."/>
        </authorList>
    </citation>
    <scope>NUCLEOTIDE SEQUENCE [LARGE SCALE GENOMIC DNA]</scope>
</reference>
<accession>A0A4Y2I5E8</accession>
<keyword evidence="2" id="KW-1185">Reference proteome</keyword>
<organism evidence="1 2">
    <name type="scientific">Araneus ventricosus</name>
    <name type="common">Orbweaver spider</name>
    <name type="synonym">Epeira ventricosa</name>
    <dbReference type="NCBI Taxonomy" id="182803"/>
    <lineage>
        <taxon>Eukaryota</taxon>
        <taxon>Metazoa</taxon>
        <taxon>Ecdysozoa</taxon>
        <taxon>Arthropoda</taxon>
        <taxon>Chelicerata</taxon>
        <taxon>Arachnida</taxon>
        <taxon>Araneae</taxon>
        <taxon>Araneomorphae</taxon>
        <taxon>Entelegynae</taxon>
        <taxon>Araneoidea</taxon>
        <taxon>Araneidae</taxon>
        <taxon>Araneus</taxon>
    </lineage>
</organism>